<dbReference type="InterPro" id="IPR050177">
    <property type="entry name" value="Lipid_A_modif_metabolic_enz"/>
</dbReference>
<reference evidence="5" key="1">
    <citation type="journal article" date="2020" name="Stud. Mycol.">
        <title>101 Dothideomycetes genomes: a test case for predicting lifestyles and emergence of pathogens.</title>
        <authorList>
            <person name="Haridas S."/>
            <person name="Albert R."/>
            <person name="Binder M."/>
            <person name="Bloem J."/>
            <person name="Labutti K."/>
            <person name="Salamov A."/>
            <person name="Andreopoulos B."/>
            <person name="Baker S."/>
            <person name="Barry K."/>
            <person name="Bills G."/>
            <person name="Bluhm B."/>
            <person name="Cannon C."/>
            <person name="Castanera R."/>
            <person name="Culley D."/>
            <person name="Daum C."/>
            <person name="Ezra D."/>
            <person name="Gonzalez J."/>
            <person name="Henrissat B."/>
            <person name="Kuo A."/>
            <person name="Liang C."/>
            <person name="Lipzen A."/>
            <person name="Lutzoni F."/>
            <person name="Magnuson J."/>
            <person name="Mondo S."/>
            <person name="Nolan M."/>
            <person name="Ohm R."/>
            <person name="Pangilinan J."/>
            <person name="Park H.-J."/>
            <person name="Ramirez L."/>
            <person name="Alfaro M."/>
            <person name="Sun H."/>
            <person name="Tritt A."/>
            <person name="Yoshinaga Y."/>
            <person name="Zwiers L.-H."/>
            <person name="Turgeon B."/>
            <person name="Goodwin S."/>
            <person name="Spatafora J."/>
            <person name="Crous P."/>
            <person name="Grigoriev I."/>
        </authorList>
    </citation>
    <scope>NUCLEOTIDE SEQUENCE</scope>
    <source>
        <strain evidence="5">CBS 113818</strain>
    </source>
</reference>
<protein>
    <submittedName>
        <fullName evidence="5">NAD(P)-binding protein</fullName>
    </submittedName>
</protein>
<dbReference type="Pfam" id="PF01073">
    <property type="entry name" value="3Beta_HSD"/>
    <property type="match status" value="1"/>
</dbReference>
<keyword evidence="3" id="KW-1133">Transmembrane helix</keyword>
<accession>A0A6A6ZQ55</accession>
<organism evidence="5 6">
    <name type="scientific">Ophiobolus disseminans</name>
    <dbReference type="NCBI Taxonomy" id="1469910"/>
    <lineage>
        <taxon>Eukaryota</taxon>
        <taxon>Fungi</taxon>
        <taxon>Dikarya</taxon>
        <taxon>Ascomycota</taxon>
        <taxon>Pezizomycotina</taxon>
        <taxon>Dothideomycetes</taxon>
        <taxon>Pleosporomycetidae</taxon>
        <taxon>Pleosporales</taxon>
        <taxon>Pleosporineae</taxon>
        <taxon>Phaeosphaeriaceae</taxon>
        <taxon>Ophiobolus</taxon>
    </lineage>
</organism>
<keyword evidence="3" id="KW-0812">Transmembrane</keyword>
<dbReference type="InterPro" id="IPR002225">
    <property type="entry name" value="3Beta_OHSteriod_DH/Estase"/>
</dbReference>
<keyword evidence="2" id="KW-0560">Oxidoreductase</keyword>
<dbReference type="InterPro" id="IPR036291">
    <property type="entry name" value="NAD(P)-bd_dom_sf"/>
</dbReference>
<feature type="domain" description="3-beta hydroxysteroid dehydrogenase/isomerase" evidence="4">
    <location>
        <begin position="32"/>
        <end position="224"/>
    </location>
</feature>
<dbReference type="OrthoDB" id="10058185at2759"/>
<dbReference type="GO" id="GO:0016616">
    <property type="term" value="F:oxidoreductase activity, acting on the CH-OH group of donors, NAD or NADP as acceptor"/>
    <property type="evidence" value="ECO:0007669"/>
    <property type="project" value="InterPro"/>
</dbReference>
<dbReference type="Gene3D" id="3.40.50.720">
    <property type="entry name" value="NAD(P)-binding Rossmann-like Domain"/>
    <property type="match status" value="1"/>
</dbReference>
<dbReference type="AlphaFoldDB" id="A0A6A6ZQ55"/>
<evidence type="ECO:0000313" key="6">
    <source>
        <dbReference type="Proteomes" id="UP000799424"/>
    </source>
</evidence>
<keyword evidence="3" id="KW-0472">Membrane</keyword>
<feature type="transmembrane region" description="Helical" evidence="3">
    <location>
        <begin position="241"/>
        <end position="263"/>
    </location>
</feature>
<evidence type="ECO:0000256" key="3">
    <source>
        <dbReference type="SAM" id="Phobius"/>
    </source>
</evidence>
<evidence type="ECO:0000256" key="1">
    <source>
        <dbReference type="ARBA" id="ARBA00009219"/>
    </source>
</evidence>
<dbReference type="GO" id="GO:0006694">
    <property type="term" value="P:steroid biosynthetic process"/>
    <property type="evidence" value="ECO:0007669"/>
    <property type="project" value="InterPro"/>
</dbReference>
<dbReference type="Proteomes" id="UP000799424">
    <property type="component" value="Unassembled WGS sequence"/>
</dbReference>
<keyword evidence="6" id="KW-1185">Reference proteome</keyword>
<dbReference type="PANTHER" id="PTHR43245:SF51">
    <property type="entry name" value="SHORT CHAIN DEHYDROGENASE_REDUCTASE FAMILY 42E, MEMBER 2"/>
    <property type="match status" value="1"/>
</dbReference>
<dbReference type="SUPFAM" id="SSF51735">
    <property type="entry name" value="NAD(P)-binding Rossmann-fold domains"/>
    <property type="match status" value="1"/>
</dbReference>
<proteinExistence type="inferred from homology"/>
<evidence type="ECO:0000259" key="4">
    <source>
        <dbReference type="Pfam" id="PF01073"/>
    </source>
</evidence>
<dbReference type="PANTHER" id="PTHR43245">
    <property type="entry name" value="BIFUNCTIONAL POLYMYXIN RESISTANCE PROTEIN ARNA"/>
    <property type="match status" value="1"/>
</dbReference>
<comment type="similarity">
    <text evidence="1">Belongs to the 3-beta-HSD family.</text>
</comment>
<dbReference type="EMBL" id="MU006234">
    <property type="protein sequence ID" value="KAF2822385.1"/>
    <property type="molecule type" value="Genomic_DNA"/>
</dbReference>
<name>A0A6A6ZQ55_9PLEO</name>
<sequence length="320" mass="35786">MREGNFGTILVTGGTGWLGSFARRQVLPAVISSIGPQVAFNRHYRVTYDLSKQLIAAARKHPSVQALVYTSTAEAVILKHEHNARPVREDELPLYSLQCGPNAYSCTKAAIDALVHATNTLEALNNATGIFEDQLLTAVLRQTGHYGPRDHVTMGAMLNLVNTSATQFQIGPNKLVHDCPAHVLAAKTLLHPGSSRADGQEFFISDGKPMRFWDYAHTLWAEAGDANWAPAGPHKVIQISFWPVLFVAGCFEWAFWICTFGLVRPGANRMAYQFMKTRCWFDIGEARRVLGYEPMFGTEEGLRRTVMWFKENEGWDKKMQ</sequence>
<evidence type="ECO:0000313" key="5">
    <source>
        <dbReference type="EMBL" id="KAF2822385.1"/>
    </source>
</evidence>
<gene>
    <name evidence="5" type="ORF">CC86DRAFT_396654</name>
</gene>
<evidence type="ECO:0000256" key="2">
    <source>
        <dbReference type="ARBA" id="ARBA00023002"/>
    </source>
</evidence>